<evidence type="ECO:0000313" key="2">
    <source>
        <dbReference type="Proteomes" id="UP000005446"/>
    </source>
</evidence>
<accession>H0ENF9</accession>
<sequence>MFCCMAWRRSSIAPKRPGLSVLSRRIAPLWNIGRLFPGVLSLLFAFHGVSTESIV</sequence>
<keyword evidence="2" id="KW-1185">Reference proteome</keyword>
<organism evidence="1 2">
    <name type="scientific">Glarea lozoyensis (strain ATCC 74030 / MF5533)</name>
    <dbReference type="NCBI Taxonomy" id="1104152"/>
    <lineage>
        <taxon>Eukaryota</taxon>
        <taxon>Fungi</taxon>
        <taxon>Dikarya</taxon>
        <taxon>Ascomycota</taxon>
        <taxon>Pezizomycotina</taxon>
        <taxon>Leotiomycetes</taxon>
        <taxon>Helotiales</taxon>
        <taxon>Helotiaceae</taxon>
        <taxon>Glarea</taxon>
    </lineage>
</organism>
<dbReference type="Proteomes" id="UP000005446">
    <property type="component" value="Unassembled WGS sequence"/>
</dbReference>
<dbReference type="InParanoid" id="H0ENF9"/>
<name>H0ENF9_GLAL7</name>
<comment type="caution">
    <text evidence="1">The sequence shown here is derived from an EMBL/GenBank/DDBJ whole genome shotgun (WGS) entry which is preliminary data.</text>
</comment>
<evidence type="ECO:0000313" key="1">
    <source>
        <dbReference type="EMBL" id="EHL00080.1"/>
    </source>
</evidence>
<dbReference type="HOGENOM" id="CLU_3032527_0_0_1"/>
<dbReference type="EMBL" id="AGUE01000101">
    <property type="protein sequence ID" value="EHL00080.1"/>
    <property type="molecule type" value="Genomic_DNA"/>
</dbReference>
<reference evidence="1 2" key="1">
    <citation type="journal article" date="2012" name="Eukaryot. Cell">
        <title>Genome sequence of the fungus Glarea lozoyensis: the first genome sequence of a species from the Helotiaceae family.</title>
        <authorList>
            <person name="Youssar L."/>
            <person name="Gruening B.A."/>
            <person name="Erxleben A."/>
            <person name="Guenther S."/>
            <person name="Huettel W."/>
        </authorList>
    </citation>
    <scope>NUCLEOTIDE SEQUENCE [LARGE SCALE GENOMIC DNA]</scope>
    <source>
        <strain evidence="2">ATCC 74030 / MF5533</strain>
    </source>
</reference>
<dbReference type="AlphaFoldDB" id="H0ENF9"/>
<proteinExistence type="predicted"/>
<protein>
    <submittedName>
        <fullName evidence="1">Uncharacterized protein</fullName>
    </submittedName>
</protein>
<gene>
    <name evidence="1" type="ORF">M7I_4163</name>
</gene>